<reference evidence="5 6" key="1">
    <citation type="submission" date="2022-11" db="EMBL/GenBank/DDBJ databases">
        <title>Nonomuraea corallina sp. nov., a new species of the genus Nonomuraea isolated from sea side sediment in Thai sea.</title>
        <authorList>
            <person name="Ngamcharungchit C."/>
            <person name="Matsumoto A."/>
            <person name="Suriyachadkun C."/>
            <person name="Panbangred W."/>
            <person name="Inahashi Y."/>
            <person name="Intra B."/>
        </authorList>
    </citation>
    <scope>NUCLEOTIDE SEQUENCE [LARGE SCALE GENOMIC DNA]</scope>
    <source>
        <strain evidence="5 6">DSM 43553</strain>
    </source>
</reference>
<proteinExistence type="predicted"/>
<dbReference type="Proteomes" id="UP001212498">
    <property type="component" value="Unassembled WGS sequence"/>
</dbReference>
<dbReference type="RefSeq" id="WP_271280329.1">
    <property type="nucleotide sequence ID" value="NZ_BAABFD010000002.1"/>
</dbReference>
<protein>
    <submittedName>
        <fullName evidence="5">GPP34 family phosphoprotein</fullName>
    </submittedName>
</protein>
<evidence type="ECO:0000256" key="3">
    <source>
        <dbReference type="ARBA" id="ARBA00023121"/>
    </source>
</evidence>
<evidence type="ECO:0000313" key="5">
    <source>
        <dbReference type="EMBL" id="MDA0647336.1"/>
    </source>
</evidence>
<comment type="subcellular location">
    <subcellularLocation>
        <location evidence="1">Golgi apparatus membrane</location>
        <topology evidence="1">Peripheral membrane protein</topology>
        <orientation evidence="1">Cytoplasmic side</orientation>
    </subcellularLocation>
</comment>
<evidence type="ECO:0000256" key="4">
    <source>
        <dbReference type="ARBA" id="ARBA00023136"/>
    </source>
</evidence>
<accession>A0ABT4TEH5</accession>
<dbReference type="Pfam" id="PF05719">
    <property type="entry name" value="GPP34"/>
    <property type="match status" value="1"/>
</dbReference>
<sequence length="187" mass="20695">MSRLAMADELLILALCASSDGWVMGRDGKVRLPPHLDLGLAAAELARHGPQPGLPQRIVSVAAGRPHLRRIAALREQGRVVVCERPARGLFHDRTVTRLSAPEYGAEYAIVDRLLTALRGLPAHHDTVALLAIMRACDLHRRWFRDLPRRERARKIDGLTRDHWLRVAVESAIVAELAWPAAANGTL</sequence>
<dbReference type="EMBL" id="JAPNUD010000281">
    <property type="protein sequence ID" value="MDA0647336.1"/>
    <property type="molecule type" value="Genomic_DNA"/>
</dbReference>
<gene>
    <name evidence="5" type="ORF">OUY24_42485</name>
</gene>
<keyword evidence="6" id="KW-1185">Reference proteome</keyword>
<keyword evidence="4" id="KW-0472">Membrane</keyword>
<dbReference type="InterPro" id="IPR038261">
    <property type="entry name" value="GPP34-like_sf"/>
</dbReference>
<comment type="caution">
    <text evidence="5">The sequence shown here is derived from an EMBL/GenBank/DDBJ whole genome shotgun (WGS) entry which is preliminary data.</text>
</comment>
<keyword evidence="3" id="KW-0446">Lipid-binding</keyword>
<dbReference type="Gene3D" id="1.10.3630.10">
    <property type="entry name" value="yeast vps74-n-term truncation variant domain like"/>
    <property type="match status" value="1"/>
</dbReference>
<organism evidence="5 6">
    <name type="scientific">Nonomuraea ferruginea</name>
    <dbReference type="NCBI Taxonomy" id="46174"/>
    <lineage>
        <taxon>Bacteria</taxon>
        <taxon>Bacillati</taxon>
        <taxon>Actinomycetota</taxon>
        <taxon>Actinomycetes</taxon>
        <taxon>Streptosporangiales</taxon>
        <taxon>Streptosporangiaceae</taxon>
        <taxon>Nonomuraea</taxon>
    </lineage>
</organism>
<evidence type="ECO:0000256" key="1">
    <source>
        <dbReference type="ARBA" id="ARBA00004255"/>
    </source>
</evidence>
<keyword evidence="2" id="KW-0333">Golgi apparatus</keyword>
<dbReference type="InterPro" id="IPR008628">
    <property type="entry name" value="GPP34-like"/>
</dbReference>
<name>A0ABT4TEH5_9ACTN</name>
<evidence type="ECO:0000256" key="2">
    <source>
        <dbReference type="ARBA" id="ARBA00023034"/>
    </source>
</evidence>
<evidence type="ECO:0000313" key="6">
    <source>
        <dbReference type="Proteomes" id="UP001212498"/>
    </source>
</evidence>